<protein>
    <submittedName>
        <fullName evidence="1">Uncharacterized protein</fullName>
    </submittedName>
</protein>
<dbReference type="RefSeq" id="WP_091294826.1">
    <property type="nucleotide sequence ID" value="NZ_FNON01000007.1"/>
</dbReference>
<dbReference type="AlphaFoldDB" id="A0A1H3NK51"/>
<accession>A0A1H3NK51</accession>
<evidence type="ECO:0000313" key="2">
    <source>
        <dbReference type="Proteomes" id="UP000199515"/>
    </source>
</evidence>
<reference evidence="1 2" key="1">
    <citation type="submission" date="2016-10" db="EMBL/GenBank/DDBJ databases">
        <authorList>
            <person name="de Groot N.N."/>
        </authorList>
    </citation>
    <scope>NUCLEOTIDE SEQUENCE [LARGE SCALE GENOMIC DNA]</scope>
    <source>
        <strain evidence="1 2">CPCC 202699</strain>
    </source>
</reference>
<dbReference type="OrthoDB" id="4546644at2"/>
<name>A0A1H3NK51_9PSEU</name>
<dbReference type="STRING" id="589385.SAMN05421504_107341"/>
<proteinExistence type="predicted"/>
<dbReference type="Proteomes" id="UP000199515">
    <property type="component" value="Unassembled WGS sequence"/>
</dbReference>
<organism evidence="1 2">
    <name type="scientific">Amycolatopsis xylanica</name>
    <dbReference type="NCBI Taxonomy" id="589385"/>
    <lineage>
        <taxon>Bacteria</taxon>
        <taxon>Bacillati</taxon>
        <taxon>Actinomycetota</taxon>
        <taxon>Actinomycetes</taxon>
        <taxon>Pseudonocardiales</taxon>
        <taxon>Pseudonocardiaceae</taxon>
        <taxon>Amycolatopsis</taxon>
    </lineage>
</organism>
<gene>
    <name evidence="1" type="ORF">SAMN05421504_107341</name>
</gene>
<evidence type="ECO:0000313" key="1">
    <source>
        <dbReference type="EMBL" id="SDY89262.1"/>
    </source>
</evidence>
<sequence length="150" mass="16209">MTATPSLRELAAVRTHYWELLGSPVTIEVRTRRLLIATGDALDAITMPPEFGEQVLAGLRIAMLAGPVIAGDANWTFLTRPVVTQSVPADLDRLRVHAIPHGQQLVLPASDHQWVLAPSPRQQPTLWTAVIGTARRAAHHLAAVELSPAA</sequence>
<keyword evidence="2" id="KW-1185">Reference proteome</keyword>
<dbReference type="EMBL" id="FNON01000007">
    <property type="protein sequence ID" value="SDY89262.1"/>
    <property type="molecule type" value="Genomic_DNA"/>
</dbReference>